<dbReference type="AlphaFoldDB" id="X0ZZ05"/>
<evidence type="ECO:0000313" key="1">
    <source>
        <dbReference type="EMBL" id="GAG53261.1"/>
    </source>
</evidence>
<dbReference type="EMBL" id="BARS01051108">
    <property type="protein sequence ID" value="GAG53261.1"/>
    <property type="molecule type" value="Genomic_DNA"/>
</dbReference>
<reference evidence="1" key="1">
    <citation type="journal article" date="2014" name="Front. Microbiol.">
        <title>High frequency of phylogenetically diverse reductive dehalogenase-homologous genes in deep subseafloor sedimentary metagenomes.</title>
        <authorList>
            <person name="Kawai M."/>
            <person name="Futagami T."/>
            <person name="Toyoda A."/>
            <person name="Takaki Y."/>
            <person name="Nishi S."/>
            <person name="Hori S."/>
            <person name="Arai W."/>
            <person name="Tsubouchi T."/>
            <person name="Morono Y."/>
            <person name="Uchiyama I."/>
            <person name="Ito T."/>
            <person name="Fujiyama A."/>
            <person name="Inagaki F."/>
            <person name="Takami H."/>
        </authorList>
    </citation>
    <scope>NUCLEOTIDE SEQUENCE</scope>
    <source>
        <strain evidence="1">Expedition CK06-06</strain>
    </source>
</reference>
<comment type="caution">
    <text evidence="1">The sequence shown here is derived from an EMBL/GenBank/DDBJ whole genome shotgun (WGS) entry which is preliminary data.</text>
</comment>
<protein>
    <submittedName>
        <fullName evidence="1">Uncharacterized protein</fullName>
    </submittedName>
</protein>
<accession>X0ZZ05</accession>
<sequence>MGRAITPFRRGKIAAVRGLHLSSTPITDLSISSQISLQPLDDIRLFYLQIEAVSIIDYDPGKLISPEITAWPVQLPDSDAGYQMLETFGHGVLQGGRFQPKEE</sequence>
<proteinExistence type="predicted"/>
<organism evidence="1">
    <name type="scientific">marine sediment metagenome</name>
    <dbReference type="NCBI Taxonomy" id="412755"/>
    <lineage>
        <taxon>unclassified sequences</taxon>
        <taxon>metagenomes</taxon>
        <taxon>ecological metagenomes</taxon>
    </lineage>
</organism>
<feature type="non-terminal residue" evidence="1">
    <location>
        <position position="103"/>
    </location>
</feature>
<name>X0ZZ05_9ZZZZ</name>
<gene>
    <name evidence="1" type="ORF">S01H1_76180</name>
</gene>